<keyword evidence="4" id="KW-1185">Reference proteome</keyword>
<dbReference type="EC" id="5.99.1.4" evidence="1"/>
<dbReference type="PIRSF" id="PIRSF006386">
    <property type="entry name" value="HCCAis_GSTk"/>
    <property type="match status" value="1"/>
</dbReference>
<comment type="similarity">
    <text evidence="1">Belongs to the GST superfamily. NadH family.</text>
</comment>
<evidence type="ECO:0000259" key="2">
    <source>
        <dbReference type="Pfam" id="PF01323"/>
    </source>
</evidence>
<dbReference type="InterPro" id="IPR036249">
    <property type="entry name" value="Thioredoxin-like_sf"/>
</dbReference>
<dbReference type="Gene3D" id="3.40.30.10">
    <property type="entry name" value="Glutaredoxin"/>
    <property type="match status" value="1"/>
</dbReference>
<feature type="domain" description="DSBA-like thioredoxin" evidence="2">
    <location>
        <begin position="6"/>
        <end position="197"/>
    </location>
</feature>
<keyword evidence="1 3" id="KW-0413">Isomerase</keyword>
<dbReference type="PANTHER" id="PTHR42943">
    <property type="entry name" value="GLUTATHIONE S-TRANSFERASE KAPPA"/>
    <property type="match status" value="1"/>
</dbReference>
<dbReference type="Proteomes" id="UP001597419">
    <property type="component" value="Unassembled WGS sequence"/>
</dbReference>
<dbReference type="RefSeq" id="WP_345403820.1">
    <property type="nucleotide sequence ID" value="NZ_BAABHG010000015.1"/>
</dbReference>
<comment type="caution">
    <text evidence="3">The sequence shown here is derived from an EMBL/GenBank/DDBJ whole genome shotgun (WGS) entry which is preliminary data.</text>
</comment>
<dbReference type="SUPFAM" id="SSF52833">
    <property type="entry name" value="Thioredoxin-like"/>
    <property type="match status" value="1"/>
</dbReference>
<dbReference type="InterPro" id="IPR001853">
    <property type="entry name" value="DSBA-like_thioredoxin_dom"/>
</dbReference>
<dbReference type="GO" id="GO:0016853">
    <property type="term" value="F:isomerase activity"/>
    <property type="evidence" value="ECO:0007669"/>
    <property type="project" value="UniProtKB-KW"/>
</dbReference>
<accession>A0ABW5GP44</accession>
<evidence type="ECO:0000313" key="3">
    <source>
        <dbReference type="EMBL" id="MFD2462644.1"/>
    </source>
</evidence>
<comment type="catalytic activity">
    <reaction evidence="1">
        <text>2-hydroxychromene-2-carboxylate = (3E)-4-(2-hydroxyphenyl)-2-oxobut-3-enoate</text>
        <dbReference type="Rhea" id="RHEA:27401"/>
        <dbReference type="ChEBI" id="CHEBI:59350"/>
        <dbReference type="ChEBI" id="CHEBI:59353"/>
        <dbReference type="EC" id="5.99.1.4"/>
    </reaction>
</comment>
<sequence length="227" mass="25301">MKGPRIYFSLRSPYSWLAYRDLIGRYPALARALEWRPFWEPDETSLRALTGAGGRFHYTPMSKAKNLYILRDVRRLTAERGLDLTWPVDRKPHWEVPHLAYLAAAEAGRGPGFVALAYRRRWEQGADLCARATIADIAGELGLDPAPLTSAVDDPRLRAKGVAALLDLDRDGVFGVPFFCCGTEKFWGLDRLDGFATMVRTKRDITVAEDFTTASLPGWESHAGGCG</sequence>
<dbReference type="InterPro" id="IPR051924">
    <property type="entry name" value="GST_Kappa/NadH"/>
</dbReference>
<dbReference type="EMBL" id="JBHUKU010000017">
    <property type="protein sequence ID" value="MFD2462644.1"/>
    <property type="molecule type" value="Genomic_DNA"/>
</dbReference>
<dbReference type="Pfam" id="PF01323">
    <property type="entry name" value="DSBA"/>
    <property type="match status" value="1"/>
</dbReference>
<dbReference type="PANTHER" id="PTHR42943:SF2">
    <property type="entry name" value="GLUTATHIONE S-TRANSFERASE KAPPA 1"/>
    <property type="match status" value="1"/>
</dbReference>
<proteinExistence type="inferred from homology"/>
<evidence type="ECO:0000313" key="4">
    <source>
        <dbReference type="Proteomes" id="UP001597419"/>
    </source>
</evidence>
<protein>
    <recommendedName>
        <fullName evidence="1">2-hydroxychromene-2-carboxylate isomerase</fullName>
        <ecNumber evidence="1">5.99.1.4</ecNumber>
    </recommendedName>
</protein>
<evidence type="ECO:0000256" key="1">
    <source>
        <dbReference type="PIRNR" id="PIRNR006386"/>
    </source>
</evidence>
<organism evidence="3 4">
    <name type="scientific">Amycolatopsis samaneae</name>
    <dbReference type="NCBI Taxonomy" id="664691"/>
    <lineage>
        <taxon>Bacteria</taxon>
        <taxon>Bacillati</taxon>
        <taxon>Actinomycetota</taxon>
        <taxon>Actinomycetes</taxon>
        <taxon>Pseudonocardiales</taxon>
        <taxon>Pseudonocardiaceae</taxon>
        <taxon>Amycolatopsis</taxon>
    </lineage>
</organism>
<reference evidence="4" key="1">
    <citation type="journal article" date="2019" name="Int. J. Syst. Evol. Microbiol.">
        <title>The Global Catalogue of Microorganisms (GCM) 10K type strain sequencing project: providing services to taxonomists for standard genome sequencing and annotation.</title>
        <authorList>
            <consortium name="The Broad Institute Genomics Platform"/>
            <consortium name="The Broad Institute Genome Sequencing Center for Infectious Disease"/>
            <person name="Wu L."/>
            <person name="Ma J."/>
        </authorList>
    </citation>
    <scope>NUCLEOTIDE SEQUENCE [LARGE SCALE GENOMIC DNA]</scope>
    <source>
        <strain evidence="4">CGMCC 4.7643</strain>
    </source>
</reference>
<gene>
    <name evidence="3" type="ORF">ACFSYJ_28815</name>
</gene>
<dbReference type="InterPro" id="IPR014440">
    <property type="entry name" value="HCCAis_GSTk"/>
</dbReference>
<name>A0ABW5GP44_9PSEU</name>